<evidence type="ECO:0000256" key="1">
    <source>
        <dbReference type="SAM" id="MobiDB-lite"/>
    </source>
</evidence>
<dbReference type="SUPFAM" id="SSF51735">
    <property type="entry name" value="NAD(P)-binding Rossmann-fold domains"/>
    <property type="match status" value="1"/>
</dbReference>
<reference evidence="2 3" key="1">
    <citation type="submission" date="2016-10" db="EMBL/GenBank/DDBJ databases">
        <authorList>
            <person name="de Groot N.N."/>
        </authorList>
    </citation>
    <scope>NUCLEOTIDE SEQUENCE [LARGE SCALE GENOMIC DNA]</scope>
    <source>
        <strain evidence="2 3">OK461</strain>
    </source>
</reference>
<name>A0A1I2W022_9ACTN</name>
<protein>
    <submittedName>
        <fullName evidence="2">Uncharacterized protein</fullName>
    </submittedName>
</protein>
<dbReference type="EMBL" id="FONR01000034">
    <property type="protein sequence ID" value="SFG94713.1"/>
    <property type="molecule type" value="Genomic_DNA"/>
</dbReference>
<dbReference type="InterPro" id="IPR036291">
    <property type="entry name" value="NAD(P)-bd_dom_sf"/>
</dbReference>
<gene>
    <name evidence="2" type="ORF">SAMN02787118_13457</name>
</gene>
<sequence>MTEPGHESKAYPLSGPESVTQRGQVECVSEAIGRKVVLEETTAEEYRDALGRWGDAEVVDSLVRRAPPSRPARLRGDLWNGNVL</sequence>
<dbReference type="Gene3D" id="3.90.25.10">
    <property type="entry name" value="UDP-galactose 4-epimerase, domain 1"/>
    <property type="match status" value="1"/>
</dbReference>
<dbReference type="AlphaFoldDB" id="A0A1I2W022"/>
<proteinExistence type="predicted"/>
<accession>A0A1I2W022</accession>
<organism evidence="2 3">
    <name type="scientific">Streptomyces mirabilis</name>
    <dbReference type="NCBI Taxonomy" id="68239"/>
    <lineage>
        <taxon>Bacteria</taxon>
        <taxon>Bacillati</taxon>
        <taxon>Actinomycetota</taxon>
        <taxon>Actinomycetes</taxon>
        <taxon>Kitasatosporales</taxon>
        <taxon>Streptomycetaceae</taxon>
        <taxon>Streptomyces</taxon>
    </lineage>
</organism>
<evidence type="ECO:0000313" key="3">
    <source>
        <dbReference type="Proteomes" id="UP000181942"/>
    </source>
</evidence>
<feature type="region of interest" description="Disordered" evidence="1">
    <location>
        <begin position="1"/>
        <end position="22"/>
    </location>
</feature>
<dbReference type="Proteomes" id="UP000181942">
    <property type="component" value="Unassembled WGS sequence"/>
</dbReference>
<dbReference type="RefSeq" id="WP_075033155.1">
    <property type="nucleotide sequence ID" value="NZ_FONR01000034.1"/>
</dbReference>
<evidence type="ECO:0000313" key="2">
    <source>
        <dbReference type="EMBL" id="SFG94713.1"/>
    </source>
</evidence>
<dbReference type="Gene3D" id="3.40.50.720">
    <property type="entry name" value="NAD(P)-binding Rossmann-like Domain"/>
    <property type="match status" value="1"/>
</dbReference>